<evidence type="ECO:0000259" key="2">
    <source>
        <dbReference type="Pfam" id="PF09851"/>
    </source>
</evidence>
<accession>E1JVD9</accession>
<dbReference type="Pfam" id="PF09851">
    <property type="entry name" value="SHOCT"/>
    <property type="match status" value="1"/>
</dbReference>
<evidence type="ECO:0000313" key="4">
    <source>
        <dbReference type="Proteomes" id="UP000006250"/>
    </source>
</evidence>
<keyword evidence="1" id="KW-1133">Transmembrane helix</keyword>
<proteinExistence type="predicted"/>
<dbReference type="STRING" id="596151.DesfrDRAFT_1588"/>
<dbReference type="EMBL" id="AECZ01000008">
    <property type="protein sequence ID" value="EFL51733.1"/>
    <property type="molecule type" value="Genomic_DNA"/>
</dbReference>
<gene>
    <name evidence="3" type="ORF">DesfrDRAFT_1588</name>
</gene>
<dbReference type="eggNOG" id="ENOG50318A5">
    <property type="taxonomic scope" value="Bacteria"/>
</dbReference>
<evidence type="ECO:0000256" key="1">
    <source>
        <dbReference type="SAM" id="Phobius"/>
    </source>
</evidence>
<keyword evidence="1" id="KW-0812">Transmembrane</keyword>
<sequence length="83" mass="9395">MWGCFNSFPFSSFGGGFPFFGLIVLVVIVIAAIWVIRTLIPDSHPRQNARADRDDALRILRVRLAEGSISEEEFERLKRAVES</sequence>
<protein>
    <recommendedName>
        <fullName evidence="2">SHOCT domain-containing protein</fullName>
    </recommendedName>
</protein>
<name>E1JVD9_SOLFR</name>
<keyword evidence="1" id="KW-0472">Membrane</keyword>
<comment type="caution">
    <text evidence="3">The sequence shown here is derived from an EMBL/GenBank/DDBJ whole genome shotgun (WGS) entry which is preliminary data.</text>
</comment>
<keyword evidence="4" id="KW-1185">Reference proteome</keyword>
<organism evidence="3 4">
    <name type="scientific">Solidesulfovibrio fructosivorans JJ]</name>
    <dbReference type="NCBI Taxonomy" id="596151"/>
    <lineage>
        <taxon>Bacteria</taxon>
        <taxon>Pseudomonadati</taxon>
        <taxon>Thermodesulfobacteriota</taxon>
        <taxon>Desulfovibrionia</taxon>
        <taxon>Desulfovibrionales</taxon>
        <taxon>Desulfovibrionaceae</taxon>
        <taxon>Solidesulfovibrio</taxon>
    </lineage>
</organism>
<dbReference type="AlphaFoldDB" id="E1JVD9"/>
<evidence type="ECO:0000313" key="3">
    <source>
        <dbReference type="EMBL" id="EFL51733.1"/>
    </source>
</evidence>
<dbReference type="Proteomes" id="UP000006250">
    <property type="component" value="Unassembled WGS sequence"/>
</dbReference>
<dbReference type="RefSeq" id="WP_005992756.1">
    <property type="nucleotide sequence ID" value="NZ_AECZ01000008.1"/>
</dbReference>
<feature type="transmembrane region" description="Helical" evidence="1">
    <location>
        <begin position="20"/>
        <end position="40"/>
    </location>
</feature>
<feature type="domain" description="SHOCT" evidence="2">
    <location>
        <begin position="55"/>
        <end position="80"/>
    </location>
</feature>
<dbReference type="InterPro" id="IPR018649">
    <property type="entry name" value="SHOCT"/>
</dbReference>
<reference evidence="3 4" key="1">
    <citation type="submission" date="2010-08" db="EMBL/GenBank/DDBJ databases">
        <title>The draft genome of Desulfovibrio fructosovorans JJ.</title>
        <authorList>
            <consortium name="US DOE Joint Genome Institute (JGI-PGF)"/>
            <person name="Lucas S."/>
            <person name="Copeland A."/>
            <person name="Lapidus A."/>
            <person name="Cheng J.-F."/>
            <person name="Bruce D."/>
            <person name="Goodwin L."/>
            <person name="Pitluck S."/>
            <person name="Land M.L."/>
            <person name="Hauser L."/>
            <person name="Chang Y.-J."/>
            <person name="Jeffries C."/>
            <person name="Wall J.D."/>
            <person name="Stahl D.A."/>
            <person name="Arkin A.P."/>
            <person name="Dehal P."/>
            <person name="Stolyar S.M."/>
            <person name="Hazen T.C."/>
            <person name="Woyke T.J."/>
        </authorList>
    </citation>
    <scope>NUCLEOTIDE SEQUENCE [LARGE SCALE GENOMIC DNA]</scope>
    <source>
        <strain evidence="3 4">JJ</strain>
    </source>
</reference>